<dbReference type="OrthoDB" id="5975154at2759"/>
<comment type="similarity">
    <text evidence="1">Belongs to the ligand-gated ion channel (TC 1.A.9) family. Acetylcholine receptor (TC 1.A.9.1) subfamily.</text>
</comment>
<dbReference type="Pfam" id="PF02931">
    <property type="entry name" value="Neur_chan_LBD"/>
    <property type="match status" value="1"/>
</dbReference>
<keyword evidence="15 17" id="KW-0407">Ion channel</keyword>
<dbReference type="Proteomes" id="UP000835052">
    <property type="component" value="Unassembled WGS sequence"/>
</dbReference>
<evidence type="ECO:0000256" key="8">
    <source>
        <dbReference type="ARBA" id="ARBA00023065"/>
    </source>
</evidence>
<feature type="transmembrane region" description="Helical" evidence="17">
    <location>
        <begin position="413"/>
        <end position="433"/>
    </location>
</feature>
<evidence type="ECO:0000256" key="2">
    <source>
        <dbReference type="ARBA" id="ARBA00022448"/>
    </source>
</evidence>
<dbReference type="EMBL" id="CAJGYM010000016">
    <property type="protein sequence ID" value="CAD6190467.1"/>
    <property type="molecule type" value="Genomic_DNA"/>
</dbReference>
<evidence type="ECO:0000256" key="17">
    <source>
        <dbReference type="RuleBase" id="RU000687"/>
    </source>
</evidence>
<dbReference type="InterPro" id="IPR038050">
    <property type="entry name" value="Neuro_actylchol_rec"/>
</dbReference>
<feature type="domain" description="Neurotransmitter-gated ion-channel ligand-binding" evidence="19">
    <location>
        <begin position="24"/>
        <end position="238"/>
    </location>
</feature>
<keyword evidence="10" id="KW-1015">Disulfide bond</keyword>
<dbReference type="GO" id="GO:0004888">
    <property type="term" value="F:transmembrane signaling receptor activity"/>
    <property type="evidence" value="ECO:0007669"/>
    <property type="project" value="InterPro"/>
</dbReference>
<evidence type="ECO:0000256" key="11">
    <source>
        <dbReference type="ARBA" id="ARBA00023170"/>
    </source>
</evidence>
<sequence>MRLYFSLFFLILVISNTGDASKAENRLYRDILNSYVKLVRPVRNPKDALRVSMKVFLQQILSLDGKNQIMEVNAWLKYVWIDYRLSWDPRKYDNITSIRFAGGENQIWRPDVLLYNSANEDFDSTFKSNEVVYNTGEVNWVPPGIFKASCKMDITYFPFDDQICYLKFGSWTYHGMALDLHIFTEDEDEPRTMDLSTYTPSGEWNLIKAPAIRELKYTTCCPEPYSTVTFYMFLRRRTLFYLFNIVFPSLLISVMTLMGFCLPAHDMSEKIGYHMFECCPPSRDFYFQSIDSADTLPLPTRPRPLLKKMHSVPAEHLNLDRKVGDGILRKSMEKSFKRTTTFRFRRMAQFEKYIRRCIVEANLKKTTAYCDYTLMVITYYQQIDAMIKYLQKGFERQRHVQIKQEEWKFAAMALDRLCLVLVSIFIIACLHLSTNQFSCPSFLFLGIMSHTSHEKVYSSKMSERRIDVNRSNYSVIDNEFGNMRDRFEQEMHRVEEEMRRLRSEFEGMLKMEISQPKRPSFLRHGMEESSIQQALSGIAYVFF</sequence>
<evidence type="ECO:0000256" key="15">
    <source>
        <dbReference type="ARBA" id="ARBA00023303"/>
    </source>
</evidence>
<evidence type="ECO:0000256" key="9">
    <source>
        <dbReference type="ARBA" id="ARBA00023136"/>
    </source>
</evidence>
<keyword evidence="12" id="KW-0325">Glycoprotein</keyword>
<keyword evidence="13" id="KW-0628">Postsynaptic cell membrane</keyword>
<evidence type="ECO:0000313" key="20">
    <source>
        <dbReference type="EMBL" id="CAD6190467.1"/>
    </source>
</evidence>
<feature type="chain" id="PRO_5035958584" description="Neurotransmitter-gated ion-channel ligand-binding domain-containing protein" evidence="17">
    <location>
        <begin position="21"/>
        <end position="543"/>
    </location>
</feature>
<keyword evidence="18" id="KW-0175">Coiled coil</keyword>
<reference evidence="20" key="1">
    <citation type="submission" date="2020-10" db="EMBL/GenBank/DDBJ databases">
        <authorList>
            <person name="Kikuchi T."/>
        </authorList>
    </citation>
    <scope>NUCLEOTIDE SEQUENCE</scope>
    <source>
        <strain evidence="20">NKZ352</strain>
    </source>
</reference>
<keyword evidence="21" id="KW-1185">Reference proteome</keyword>
<dbReference type="InterPro" id="IPR036719">
    <property type="entry name" value="Neuro-gated_channel_TM_sf"/>
</dbReference>
<keyword evidence="3" id="KW-1003">Cell membrane</keyword>
<comment type="caution">
    <text evidence="17">Lacks conserved residue(s) required for the propagation of feature annotation.</text>
</comment>
<name>A0A8S1H531_9PELO</name>
<dbReference type="InterPro" id="IPR006201">
    <property type="entry name" value="Neur_channel"/>
</dbReference>
<dbReference type="Gene3D" id="2.70.170.10">
    <property type="entry name" value="Neurotransmitter-gated ion-channel ligand-binding domain"/>
    <property type="match status" value="1"/>
</dbReference>
<evidence type="ECO:0000256" key="18">
    <source>
        <dbReference type="SAM" id="Coils"/>
    </source>
</evidence>
<dbReference type="GO" id="GO:0022848">
    <property type="term" value="F:acetylcholine-gated monoatomic cation-selective channel activity"/>
    <property type="evidence" value="ECO:0007669"/>
    <property type="project" value="InterPro"/>
</dbReference>
<feature type="signal peptide" evidence="17">
    <location>
        <begin position="1"/>
        <end position="20"/>
    </location>
</feature>
<dbReference type="InterPro" id="IPR006202">
    <property type="entry name" value="Neur_chan_lig-bd"/>
</dbReference>
<keyword evidence="7" id="KW-0770">Synapse</keyword>
<dbReference type="Gene3D" id="1.20.58.390">
    <property type="entry name" value="Neurotransmitter-gated ion-channel transmembrane domain"/>
    <property type="match status" value="2"/>
</dbReference>
<keyword evidence="14" id="KW-1071">Ligand-gated ion channel</keyword>
<keyword evidence="9 17" id="KW-0472">Membrane</keyword>
<evidence type="ECO:0000256" key="14">
    <source>
        <dbReference type="ARBA" id="ARBA00023286"/>
    </source>
</evidence>
<dbReference type="SUPFAM" id="SSF63712">
    <property type="entry name" value="Nicotinic receptor ligand binding domain-like"/>
    <property type="match status" value="1"/>
</dbReference>
<keyword evidence="4 17" id="KW-0812">Transmembrane</keyword>
<evidence type="ECO:0000256" key="5">
    <source>
        <dbReference type="ARBA" id="ARBA00022729"/>
    </source>
</evidence>
<keyword evidence="5 17" id="KW-0732">Signal</keyword>
<dbReference type="GO" id="GO:0045211">
    <property type="term" value="C:postsynaptic membrane"/>
    <property type="evidence" value="ECO:0007669"/>
    <property type="project" value="UniProtKB-SubCell"/>
</dbReference>
<evidence type="ECO:0000259" key="19">
    <source>
        <dbReference type="Pfam" id="PF02931"/>
    </source>
</evidence>
<evidence type="ECO:0000256" key="1">
    <source>
        <dbReference type="ARBA" id="ARBA00009237"/>
    </source>
</evidence>
<protein>
    <recommendedName>
        <fullName evidence="19">Neurotransmitter-gated ion-channel ligand-binding domain-containing protein</fullName>
    </recommendedName>
</protein>
<dbReference type="InterPro" id="IPR036734">
    <property type="entry name" value="Neur_chan_lig-bd_sf"/>
</dbReference>
<keyword evidence="6 17" id="KW-1133">Transmembrane helix</keyword>
<evidence type="ECO:0000256" key="12">
    <source>
        <dbReference type="ARBA" id="ARBA00023180"/>
    </source>
</evidence>
<dbReference type="PRINTS" id="PR00254">
    <property type="entry name" value="NICOTINICR"/>
</dbReference>
<dbReference type="InterPro" id="IPR002394">
    <property type="entry name" value="Nicotinic_acetylcholine_rcpt"/>
</dbReference>
<keyword evidence="11" id="KW-0675">Receptor</keyword>
<evidence type="ECO:0000313" key="21">
    <source>
        <dbReference type="Proteomes" id="UP000835052"/>
    </source>
</evidence>
<evidence type="ECO:0000256" key="4">
    <source>
        <dbReference type="ARBA" id="ARBA00022692"/>
    </source>
</evidence>
<gene>
    <name evidence="20" type="ORF">CAUJ_LOCUS6386</name>
</gene>
<dbReference type="PROSITE" id="PS00236">
    <property type="entry name" value="NEUROTR_ION_CHANNEL"/>
    <property type="match status" value="1"/>
</dbReference>
<dbReference type="PRINTS" id="PR00252">
    <property type="entry name" value="NRIONCHANNEL"/>
</dbReference>
<keyword evidence="2 17" id="KW-0813">Transport</keyword>
<comment type="subcellular location">
    <subcellularLocation>
        <location evidence="16">Postsynaptic cell membrane</location>
        <topology evidence="16">Multi-pass membrane protein</topology>
    </subcellularLocation>
</comment>
<organism evidence="20 21">
    <name type="scientific">Caenorhabditis auriculariae</name>
    <dbReference type="NCBI Taxonomy" id="2777116"/>
    <lineage>
        <taxon>Eukaryota</taxon>
        <taxon>Metazoa</taxon>
        <taxon>Ecdysozoa</taxon>
        <taxon>Nematoda</taxon>
        <taxon>Chromadorea</taxon>
        <taxon>Rhabditida</taxon>
        <taxon>Rhabditina</taxon>
        <taxon>Rhabditomorpha</taxon>
        <taxon>Rhabditoidea</taxon>
        <taxon>Rhabditidae</taxon>
        <taxon>Peloderinae</taxon>
        <taxon>Caenorhabditis</taxon>
    </lineage>
</organism>
<evidence type="ECO:0000256" key="10">
    <source>
        <dbReference type="ARBA" id="ARBA00023157"/>
    </source>
</evidence>
<feature type="transmembrane region" description="Helical" evidence="17">
    <location>
        <begin position="239"/>
        <end position="262"/>
    </location>
</feature>
<accession>A0A8S1H531</accession>
<dbReference type="CDD" id="cd18997">
    <property type="entry name" value="LGIC_ECD_nAChR"/>
    <property type="match status" value="1"/>
</dbReference>
<dbReference type="FunFam" id="2.70.170.10:FF:000016">
    <property type="entry name" value="Nicotinic acetylcholine receptor subunit"/>
    <property type="match status" value="1"/>
</dbReference>
<feature type="coiled-coil region" evidence="18">
    <location>
        <begin position="484"/>
        <end position="511"/>
    </location>
</feature>
<evidence type="ECO:0000256" key="7">
    <source>
        <dbReference type="ARBA" id="ARBA00023018"/>
    </source>
</evidence>
<proteinExistence type="inferred from homology"/>
<evidence type="ECO:0000256" key="3">
    <source>
        <dbReference type="ARBA" id="ARBA00022475"/>
    </source>
</evidence>
<dbReference type="InterPro" id="IPR018000">
    <property type="entry name" value="Neurotransmitter_ion_chnl_CS"/>
</dbReference>
<evidence type="ECO:0000256" key="13">
    <source>
        <dbReference type="ARBA" id="ARBA00023257"/>
    </source>
</evidence>
<dbReference type="AlphaFoldDB" id="A0A8S1H531"/>
<evidence type="ECO:0000256" key="16">
    <source>
        <dbReference type="ARBA" id="ARBA00034104"/>
    </source>
</evidence>
<comment type="caution">
    <text evidence="20">The sequence shown here is derived from an EMBL/GenBank/DDBJ whole genome shotgun (WGS) entry which is preliminary data.</text>
</comment>
<dbReference type="PANTHER" id="PTHR18945">
    <property type="entry name" value="NEUROTRANSMITTER GATED ION CHANNEL"/>
    <property type="match status" value="1"/>
</dbReference>
<keyword evidence="8 17" id="KW-0406">Ion transport</keyword>
<dbReference type="SUPFAM" id="SSF90112">
    <property type="entry name" value="Neurotransmitter-gated ion-channel transmembrane pore"/>
    <property type="match status" value="1"/>
</dbReference>
<evidence type="ECO:0000256" key="6">
    <source>
        <dbReference type="ARBA" id="ARBA00022989"/>
    </source>
</evidence>